<dbReference type="AlphaFoldDB" id="A0A0F9NWX0"/>
<organism evidence="1">
    <name type="scientific">marine sediment metagenome</name>
    <dbReference type="NCBI Taxonomy" id="412755"/>
    <lineage>
        <taxon>unclassified sequences</taxon>
        <taxon>metagenomes</taxon>
        <taxon>ecological metagenomes</taxon>
    </lineage>
</organism>
<comment type="caution">
    <text evidence="1">The sequence shown here is derived from an EMBL/GenBank/DDBJ whole genome shotgun (WGS) entry which is preliminary data.</text>
</comment>
<accession>A0A0F9NWX0</accession>
<gene>
    <name evidence="1" type="ORF">LCGC14_1209300</name>
</gene>
<dbReference type="EMBL" id="LAZR01006276">
    <property type="protein sequence ID" value="KKM93350.1"/>
    <property type="molecule type" value="Genomic_DNA"/>
</dbReference>
<protein>
    <submittedName>
        <fullName evidence="1">Uncharacterized protein</fullName>
    </submittedName>
</protein>
<sequence>VYDNDFLRFLFSKDNIKEYFSHRCSNVQDTDIIRKVVILLKILDNLRAKAVISKKDISAAQDENLSKLLSILPRKNTFILLPRKTEATISAATLETTRMQ</sequence>
<reference evidence="1" key="1">
    <citation type="journal article" date="2015" name="Nature">
        <title>Complex archaea that bridge the gap between prokaryotes and eukaryotes.</title>
        <authorList>
            <person name="Spang A."/>
            <person name="Saw J.H."/>
            <person name="Jorgensen S.L."/>
            <person name="Zaremba-Niedzwiedzka K."/>
            <person name="Martijn J."/>
            <person name="Lind A.E."/>
            <person name="van Eijk R."/>
            <person name="Schleper C."/>
            <person name="Guy L."/>
            <person name="Ettema T.J."/>
        </authorList>
    </citation>
    <scope>NUCLEOTIDE SEQUENCE</scope>
</reference>
<name>A0A0F9NWX0_9ZZZZ</name>
<evidence type="ECO:0000313" key="1">
    <source>
        <dbReference type="EMBL" id="KKM93350.1"/>
    </source>
</evidence>
<feature type="non-terminal residue" evidence="1">
    <location>
        <position position="1"/>
    </location>
</feature>
<proteinExistence type="predicted"/>